<comment type="caution">
    <text evidence="1">The sequence shown here is derived from an EMBL/GenBank/DDBJ whole genome shotgun (WGS) entry which is preliminary data.</text>
</comment>
<dbReference type="EMBL" id="JAPDDT010000005">
    <property type="protein sequence ID" value="MCW1923692.1"/>
    <property type="molecule type" value="Genomic_DNA"/>
</dbReference>
<evidence type="ECO:0000313" key="2">
    <source>
        <dbReference type="Proteomes" id="UP001320876"/>
    </source>
</evidence>
<evidence type="ECO:0000313" key="1">
    <source>
        <dbReference type="EMBL" id="MCW1923692.1"/>
    </source>
</evidence>
<dbReference type="RefSeq" id="WP_264487801.1">
    <property type="nucleotide sequence ID" value="NZ_JAPDDT010000005.1"/>
</dbReference>
<reference evidence="1 2" key="1">
    <citation type="submission" date="2022-10" db="EMBL/GenBank/DDBJ databases">
        <title>Luteolibacter arcticus strain CCTCC AB 2014275, whole genome shotgun sequencing project.</title>
        <authorList>
            <person name="Zhao G."/>
            <person name="Shen L."/>
        </authorList>
    </citation>
    <scope>NUCLEOTIDE SEQUENCE [LARGE SCALE GENOMIC DNA]</scope>
    <source>
        <strain evidence="1 2">CCTCC AB 2014275</strain>
    </source>
</reference>
<organism evidence="1 2">
    <name type="scientific">Luteolibacter arcticus</name>
    <dbReference type="NCBI Taxonomy" id="1581411"/>
    <lineage>
        <taxon>Bacteria</taxon>
        <taxon>Pseudomonadati</taxon>
        <taxon>Verrucomicrobiota</taxon>
        <taxon>Verrucomicrobiia</taxon>
        <taxon>Verrucomicrobiales</taxon>
        <taxon>Verrucomicrobiaceae</taxon>
        <taxon>Luteolibacter</taxon>
    </lineage>
</organism>
<protein>
    <submittedName>
        <fullName evidence="1">Uncharacterized protein</fullName>
    </submittedName>
</protein>
<proteinExistence type="predicted"/>
<name>A0ABT3GJK9_9BACT</name>
<sequence>MAGIVLTMKVRQPSPKLVAISNALSSAPLKRLPVETVRAQVIQHLSESRSEILRTGPAKKDS</sequence>
<dbReference type="Proteomes" id="UP001320876">
    <property type="component" value="Unassembled WGS sequence"/>
</dbReference>
<accession>A0ABT3GJK9</accession>
<keyword evidence="2" id="KW-1185">Reference proteome</keyword>
<gene>
    <name evidence="1" type="ORF">OKA05_14090</name>
</gene>